<keyword evidence="3" id="KW-0472">Membrane</keyword>
<protein>
    <submittedName>
        <fullName evidence="4">Uncharacterized protein</fullName>
    </submittedName>
</protein>
<feature type="region of interest" description="Disordered" evidence="2">
    <location>
        <begin position="25"/>
        <end position="91"/>
    </location>
</feature>
<proteinExistence type="inferred from homology"/>
<gene>
    <name evidence="4" type="ORF">TRITD_2Av1G219440</name>
</gene>
<name>A0A9R1NZX3_TRITD</name>
<reference evidence="4 5" key="1">
    <citation type="submission" date="2017-09" db="EMBL/GenBank/DDBJ databases">
        <authorList>
            <consortium name="International Durum Wheat Genome Sequencing Consortium (IDWGSC)"/>
            <person name="Milanesi L."/>
        </authorList>
    </citation>
    <scope>NUCLEOTIDE SEQUENCE [LARGE SCALE GENOMIC DNA]</scope>
    <source>
        <strain evidence="5">cv. Svevo</strain>
    </source>
</reference>
<dbReference type="PANTHER" id="PTHR11034">
    <property type="entry name" value="N-MYC DOWNSTREAM REGULATED"/>
    <property type="match status" value="1"/>
</dbReference>
<dbReference type="InterPro" id="IPR004142">
    <property type="entry name" value="NDRG"/>
</dbReference>
<dbReference type="AlphaFoldDB" id="A0A9R1NZX3"/>
<evidence type="ECO:0000256" key="1">
    <source>
        <dbReference type="ARBA" id="ARBA00005598"/>
    </source>
</evidence>
<keyword evidence="3" id="KW-0812">Transmembrane</keyword>
<evidence type="ECO:0000313" key="4">
    <source>
        <dbReference type="EMBL" id="VAH34143.1"/>
    </source>
</evidence>
<comment type="similarity">
    <text evidence="1">Belongs to the NDRG family.</text>
</comment>
<accession>A0A9R1NZX3</accession>
<evidence type="ECO:0000256" key="2">
    <source>
        <dbReference type="SAM" id="MobiDB-lite"/>
    </source>
</evidence>
<dbReference type="Gene3D" id="3.40.50.1820">
    <property type="entry name" value="alpha/beta hydrolase"/>
    <property type="match status" value="1"/>
</dbReference>
<feature type="transmembrane region" description="Helical" evidence="3">
    <location>
        <begin position="241"/>
        <end position="264"/>
    </location>
</feature>
<dbReference type="Proteomes" id="UP000324705">
    <property type="component" value="Chromosome 2A"/>
</dbReference>
<organism evidence="4 5">
    <name type="scientific">Triticum turgidum subsp. durum</name>
    <name type="common">Durum wheat</name>
    <name type="synonym">Triticum durum</name>
    <dbReference type="NCBI Taxonomy" id="4567"/>
    <lineage>
        <taxon>Eukaryota</taxon>
        <taxon>Viridiplantae</taxon>
        <taxon>Streptophyta</taxon>
        <taxon>Embryophyta</taxon>
        <taxon>Tracheophyta</taxon>
        <taxon>Spermatophyta</taxon>
        <taxon>Magnoliopsida</taxon>
        <taxon>Liliopsida</taxon>
        <taxon>Poales</taxon>
        <taxon>Poaceae</taxon>
        <taxon>BOP clade</taxon>
        <taxon>Pooideae</taxon>
        <taxon>Triticodae</taxon>
        <taxon>Triticeae</taxon>
        <taxon>Triticinae</taxon>
        <taxon>Triticum</taxon>
    </lineage>
</organism>
<keyword evidence="5" id="KW-1185">Reference proteome</keyword>
<dbReference type="Gramene" id="TRITD2Av1G219440.1">
    <property type="protein sequence ID" value="TRITD2Av1G219440.1"/>
    <property type="gene ID" value="TRITD2Av1G219440"/>
</dbReference>
<feature type="transmembrane region" description="Helical" evidence="3">
    <location>
        <begin position="149"/>
        <end position="172"/>
    </location>
</feature>
<dbReference type="EMBL" id="LT934113">
    <property type="protein sequence ID" value="VAH34143.1"/>
    <property type="molecule type" value="Genomic_DNA"/>
</dbReference>
<feature type="compositionally biased region" description="Basic and acidic residues" evidence="2">
    <location>
        <begin position="54"/>
        <end position="66"/>
    </location>
</feature>
<keyword evidence="3" id="KW-1133">Transmembrane helix</keyword>
<dbReference type="InterPro" id="IPR029058">
    <property type="entry name" value="AB_hydrolase_fold"/>
</dbReference>
<evidence type="ECO:0000313" key="5">
    <source>
        <dbReference type="Proteomes" id="UP000324705"/>
    </source>
</evidence>
<dbReference type="Pfam" id="PF03096">
    <property type="entry name" value="Ndr"/>
    <property type="match status" value="1"/>
</dbReference>
<evidence type="ECO:0000256" key="3">
    <source>
        <dbReference type="SAM" id="Phobius"/>
    </source>
</evidence>
<sequence>MGAVKKASHTRPNPALHALSIPTRNLSSSRFSSASPPPPLLPLHPYLTENGGDEEGRRLAHTRAPDRGSVLAGPGFPSAPRRRRQGGLGSDSLRGVECAGEVSGNRVAGNWRCFWLWVPATPSRTSEPPPPICFLHVSAPGVTCVLHRLSLLTVVAASACCGSSVFVTVVSASKEFLLQSDMSCFQGLFFCSQVAFLLLHNVCIYHITPQCHELGAAPIPSDVHELYVDKLAYQLADVLDFFSLGSVMCMGVTAGAYMLIFFAVRVCTIRLSSSSTETTCLDRSR</sequence>